<reference evidence="1" key="1">
    <citation type="submission" date="2019-10" db="EMBL/GenBank/DDBJ databases">
        <authorList>
            <consortium name="DOE Joint Genome Institute"/>
            <person name="Kuo A."/>
            <person name="Miyauchi S."/>
            <person name="Kiss E."/>
            <person name="Drula E."/>
            <person name="Kohler A."/>
            <person name="Sanchez-Garcia M."/>
            <person name="Andreopoulos B."/>
            <person name="Barry K.W."/>
            <person name="Bonito G."/>
            <person name="Buee M."/>
            <person name="Carver A."/>
            <person name="Chen C."/>
            <person name="Cichocki N."/>
            <person name="Clum A."/>
            <person name="Culley D."/>
            <person name="Crous P.W."/>
            <person name="Fauchery L."/>
            <person name="Girlanda M."/>
            <person name="Hayes R."/>
            <person name="Keri Z."/>
            <person name="Labutti K."/>
            <person name="Lipzen A."/>
            <person name="Lombard V."/>
            <person name="Magnuson J."/>
            <person name="Maillard F."/>
            <person name="Morin E."/>
            <person name="Murat C."/>
            <person name="Nolan M."/>
            <person name="Ohm R."/>
            <person name="Pangilinan J."/>
            <person name="Pereira M."/>
            <person name="Perotto S."/>
            <person name="Peter M."/>
            <person name="Riley R."/>
            <person name="Sitrit Y."/>
            <person name="Stielow B."/>
            <person name="Szollosi G."/>
            <person name="Zifcakova L."/>
            <person name="Stursova M."/>
            <person name="Spatafora J.W."/>
            <person name="Tedersoo L."/>
            <person name="Vaario L.-M."/>
            <person name="Yamada A."/>
            <person name="Yan M."/>
            <person name="Wang P."/>
            <person name="Xu J."/>
            <person name="Bruns T."/>
            <person name="Baldrian P."/>
            <person name="Vilgalys R."/>
            <person name="Henrissat B."/>
            <person name="Grigoriev I.V."/>
            <person name="Hibbett D."/>
            <person name="Nagy L.G."/>
            <person name="Martin F.M."/>
        </authorList>
    </citation>
    <scope>NUCLEOTIDE SEQUENCE</scope>
    <source>
        <strain evidence="1">P2</strain>
    </source>
</reference>
<dbReference type="Proteomes" id="UP000886501">
    <property type="component" value="Unassembled WGS sequence"/>
</dbReference>
<name>A0ACB6ZN50_THEGA</name>
<comment type="caution">
    <text evidence="1">The sequence shown here is derived from an EMBL/GenBank/DDBJ whole genome shotgun (WGS) entry which is preliminary data.</text>
</comment>
<reference evidence="1" key="2">
    <citation type="journal article" date="2020" name="Nat. Commun.">
        <title>Large-scale genome sequencing of mycorrhizal fungi provides insights into the early evolution of symbiotic traits.</title>
        <authorList>
            <person name="Miyauchi S."/>
            <person name="Kiss E."/>
            <person name="Kuo A."/>
            <person name="Drula E."/>
            <person name="Kohler A."/>
            <person name="Sanchez-Garcia M."/>
            <person name="Morin E."/>
            <person name="Andreopoulos B."/>
            <person name="Barry K.W."/>
            <person name="Bonito G."/>
            <person name="Buee M."/>
            <person name="Carver A."/>
            <person name="Chen C."/>
            <person name="Cichocki N."/>
            <person name="Clum A."/>
            <person name="Culley D."/>
            <person name="Crous P.W."/>
            <person name="Fauchery L."/>
            <person name="Girlanda M."/>
            <person name="Hayes R.D."/>
            <person name="Keri Z."/>
            <person name="LaButti K."/>
            <person name="Lipzen A."/>
            <person name="Lombard V."/>
            <person name="Magnuson J."/>
            <person name="Maillard F."/>
            <person name="Murat C."/>
            <person name="Nolan M."/>
            <person name="Ohm R.A."/>
            <person name="Pangilinan J."/>
            <person name="Pereira M.F."/>
            <person name="Perotto S."/>
            <person name="Peter M."/>
            <person name="Pfister S."/>
            <person name="Riley R."/>
            <person name="Sitrit Y."/>
            <person name="Stielow J.B."/>
            <person name="Szollosi G."/>
            <person name="Zifcakova L."/>
            <person name="Stursova M."/>
            <person name="Spatafora J.W."/>
            <person name="Tedersoo L."/>
            <person name="Vaario L.M."/>
            <person name="Yamada A."/>
            <person name="Yan M."/>
            <person name="Wang P."/>
            <person name="Xu J."/>
            <person name="Bruns T."/>
            <person name="Baldrian P."/>
            <person name="Vilgalys R."/>
            <person name="Dunand C."/>
            <person name="Henrissat B."/>
            <person name="Grigoriev I.V."/>
            <person name="Hibbett D."/>
            <person name="Nagy L.G."/>
            <person name="Martin F.M."/>
        </authorList>
    </citation>
    <scope>NUCLEOTIDE SEQUENCE</scope>
    <source>
        <strain evidence="1">P2</strain>
    </source>
</reference>
<evidence type="ECO:0000313" key="2">
    <source>
        <dbReference type="Proteomes" id="UP000886501"/>
    </source>
</evidence>
<protein>
    <submittedName>
        <fullName evidence="1">Uncharacterized protein</fullName>
    </submittedName>
</protein>
<sequence length="475" mass="53980">MTLELLPVEVNPTNINDPTSRVIIPQVISAYIAAAGDFHEALPYALLRARRDFMYEANHDPADYNENHGRAIAYRLSDIMSTRFCYLEWDGEKSDLSTALELAIDTRCTIFLSSSEAQNLVLALWNGDIVQKNNKDHDIDYVAYRENRSTSFLDPSRLAVPKYQNYFKIAVWLFFLAVYSIAVREPLDKIDPNNQHIDPWEVILYVLALSFSFDNNFKVDMLSTIPGIRPYVSLMPDLQAAALRNMTFVLILELQLITIFDGYKYMGTLQICVARMLQESGIFFAGLYALDVADGTFDDASMVVHLLIQSLLQSPDYDKFKLSPASLTLYYLWNVVTAVILLNVLISLFSSAYSDLNRYVMFVLFFIPMVCIGFIEVVIDPNRNVWLRDWVHVTIVSGDTADVRDPKLTGGDAERGLVISKIPFTELIKEFPKTTMSPEATILGELGKKTDALNKKINVIEKMDLIIKLLQEKER</sequence>
<gene>
    <name evidence="1" type="ORF">BDM02DRAFT_3267407</name>
</gene>
<keyword evidence="2" id="KW-1185">Reference proteome</keyword>
<evidence type="ECO:0000313" key="1">
    <source>
        <dbReference type="EMBL" id="KAF9651096.1"/>
    </source>
</evidence>
<accession>A0ACB6ZN50</accession>
<dbReference type="EMBL" id="MU117978">
    <property type="protein sequence ID" value="KAF9651096.1"/>
    <property type="molecule type" value="Genomic_DNA"/>
</dbReference>
<organism evidence="1 2">
    <name type="scientific">Thelephora ganbajun</name>
    <name type="common">Ganba fungus</name>
    <dbReference type="NCBI Taxonomy" id="370292"/>
    <lineage>
        <taxon>Eukaryota</taxon>
        <taxon>Fungi</taxon>
        <taxon>Dikarya</taxon>
        <taxon>Basidiomycota</taxon>
        <taxon>Agaricomycotina</taxon>
        <taxon>Agaricomycetes</taxon>
        <taxon>Thelephorales</taxon>
        <taxon>Thelephoraceae</taxon>
        <taxon>Thelephora</taxon>
    </lineage>
</organism>
<proteinExistence type="predicted"/>